<sequence>MACTASTQSRFKISVSEKPPFFRTKKPRSSIFFFYSNQDQFSRFNRHFKAEALIFSTPLLSRSKLKFKVGAQRGYAEGEEAESLVTDATYQEPFSWSSVILPFLFPALGGLLFGYDIGATSGAAISLQSPDLSGTTWFNLSPVQLGLVVSGSLYGALLGSLLAFAFADFLGRRRELITAAVLYVLGGLTTAYAPGLGVLLVGRLLYGLGIGLAMHGAPLYIAETCPSQIRGTLVSLKELFIVLGILLGYFVGSFQIEAVGGWRYMYGFGFPIALVMGLGMWTLPPSPRWLLLRAFRGKGSIQDYKEQAIFALSKLRGQPPGDKVSERQIEDTMVSLRSAYSDQKSEGSFLEVFQGPSLKAFKIGGGLVLFQQITGQPSVLYYAGAILQGAGFSAAADATRVSVVIGLFKLLMTWIAVLKVDDLGRRPLLIGGVSGIVVSLFLLSAYYKFLGGLPFVAVAALLLYVGCYQISFGPISWLMVSEIFPLRTRGRGISLAVLTNFGSNAIVTFAFSPLKELLGAQNVFLLFGAIALVSLLFVVFSVPETKGLSLEEIESKVLK</sequence>
<dbReference type="InterPro" id="IPR003663">
    <property type="entry name" value="Sugar/inositol_transpt"/>
</dbReference>
<dbReference type="FunFam" id="1.20.1250.20:FF:000118">
    <property type="entry name" value="D-xylose-proton symporter-like 3, chloroplastic"/>
    <property type="match status" value="1"/>
</dbReference>
<evidence type="ECO:0000256" key="6">
    <source>
        <dbReference type="ARBA" id="ARBA00022989"/>
    </source>
</evidence>
<evidence type="ECO:0000256" key="2">
    <source>
        <dbReference type="ARBA" id="ARBA00010992"/>
    </source>
</evidence>
<dbReference type="InterPro" id="IPR050820">
    <property type="entry name" value="MFS_Sugar_Transporter"/>
</dbReference>
<keyword evidence="4" id="KW-0762">Sugar transport</keyword>
<evidence type="ECO:0000256" key="4">
    <source>
        <dbReference type="ARBA" id="ARBA00022597"/>
    </source>
</evidence>
<dbReference type="PANTHER" id="PTHR48023:SF6">
    <property type="entry name" value="D-XYLOSE-PROTON SYMPORTER-LIKE 3, CHLOROPLASTIC"/>
    <property type="match status" value="1"/>
</dbReference>
<dbReference type="Proteomes" id="UP000593562">
    <property type="component" value="Unassembled WGS sequence"/>
</dbReference>
<dbReference type="NCBIfam" id="TIGR00879">
    <property type="entry name" value="SP"/>
    <property type="match status" value="1"/>
</dbReference>
<dbReference type="GO" id="GO:0016020">
    <property type="term" value="C:membrane"/>
    <property type="evidence" value="ECO:0007669"/>
    <property type="project" value="UniProtKB-SubCell"/>
</dbReference>
<reference evidence="11 12" key="1">
    <citation type="journal article" date="2020" name="Nat. Commun.">
        <title>Genome of Tripterygium wilfordii and identification of cytochrome P450 involved in triptolide biosynthesis.</title>
        <authorList>
            <person name="Tu L."/>
            <person name="Su P."/>
            <person name="Zhang Z."/>
            <person name="Gao L."/>
            <person name="Wang J."/>
            <person name="Hu T."/>
            <person name="Zhou J."/>
            <person name="Zhang Y."/>
            <person name="Zhao Y."/>
            <person name="Liu Y."/>
            <person name="Song Y."/>
            <person name="Tong Y."/>
            <person name="Lu Y."/>
            <person name="Yang J."/>
            <person name="Xu C."/>
            <person name="Jia M."/>
            <person name="Peters R.J."/>
            <person name="Huang L."/>
            <person name="Gao W."/>
        </authorList>
    </citation>
    <scope>NUCLEOTIDE SEQUENCE [LARGE SCALE GENOMIC DNA]</scope>
    <source>
        <strain evidence="12">cv. XIE 37</strain>
        <tissue evidence="11">Leaf</tissue>
    </source>
</reference>
<dbReference type="InterPro" id="IPR005828">
    <property type="entry name" value="MFS_sugar_transport-like"/>
</dbReference>
<accession>A0A7J7DYH9</accession>
<feature type="transmembrane region" description="Helical" evidence="9">
    <location>
        <begin position="179"/>
        <end position="198"/>
    </location>
</feature>
<evidence type="ECO:0000313" key="11">
    <source>
        <dbReference type="EMBL" id="KAF5751428.1"/>
    </source>
</evidence>
<keyword evidence="6 9" id="KW-1133">Transmembrane helix</keyword>
<feature type="domain" description="Major facilitator superfamily (MFS) profile" evidence="10">
    <location>
        <begin position="102"/>
        <end position="546"/>
    </location>
</feature>
<comment type="subcellular location">
    <subcellularLocation>
        <location evidence="1">Membrane</location>
        <topology evidence="1">Multi-pass membrane protein</topology>
    </subcellularLocation>
</comment>
<organism evidence="11 12">
    <name type="scientific">Tripterygium wilfordii</name>
    <name type="common">Thunder God vine</name>
    <dbReference type="NCBI Taxonomy" id="458696"/>
    <lineage>
        <taxon>Eukaryota</taxon>
        <taxon>Viridiplantae</taxon>
        <taxon>Streptophyta</taxon>
        <taxon>Embryophyta</taxon>
        <taxon>Tracheophyta</taxon>
        <taxon>Spermatophyta</taxon>
        <taxon>Magnoliopsida</taxon>
        <taxon>eudicotyledons</taxon>
        <taxon>Gunneridae</taxon>
        <taxon>Pentapetalae</taxon>
        <taxon>rosids</taxon>
        <taxon>fabids</taxon>
        <taxon>Celastrales</taxon>
        <taxon>Celastraceae</taxon>
        <taxon>Tripterygium</taxon>
    </lineage>
</organism>
<dbReference type="AlphaFoldDB" id="A0A7J7DYH9"/>
<dbReference type="GO" id="GO:0022857">
    <property type="term" value="F:transmembrane transporter activity"/>
    <property type="evidence" value="ECO:0007669"/>
    <property type="project" value="InterPro"/>
</dbReference>
<dbReference type="InterPro" id="IPR020846">
    <property type="entry name" value="MFS_dom"/>
</dbReference>
<dbReference type="Pfam" id="PF00083">
    <property type="entry name" value="Sugar_tr"/>
    <property type="match status" value="1"/>
</dbReference>
<gene>
    <name evidence="11" type="ORF">HS088_TW02G00442</name>
</gene>
<dbReference type="GO" id="GO:0005737">
    <property type="term" value="C:cytoplasm"/>
    <property type="evidence" value="ECO:0007669"/>
    <property type="project" value="UniProtKB-ARBA"/>
</dbReference>
<dbReference type="FunCoup" id="A0A7J7DYH9">
    <property type="interactions" value="710"/>
</dbReference>
<evidence type="ECO:0000256" key="8">
    <source>
        <dbReference type="RuleBase" id="RU003346"/>
    </source>
</evidence>
<dbReference type="GO" id="GO:1904659">
    <property type="term" value="P:D-glucose transmembrane transport"/>
    <property type="evidence" value="ECO:0007669"/>
    <property type="project" value="UniProtKB-ARBA"/>
</dbReference>
<evidence type="ECO:0000256" key="1">
    <source>
        <dbReference type="ARBA" id="ARBA00004141"/>
    </source>
</evidence>
<dbReference type="PANTHER" id="PTHR48023">
    <property type="entry name" value="D-XYLOSE-PROTON SYMPORTER-LIKE 2"/>
    <property type="match status" value="1"/>
</dbReference>
<evidence type="ECO:0000256" key="7">
    <source>
        <dbReference type="ARBA" id="ARBA00023136"/>
    </source>
</evidence>
<feature type="transmembrane region" description="Helical" evidence="9">
    <location>
        <begin position="523"/>
        <end position="542"/>
    </location>
</feature>
<protein>
    <submittedName>
        <fullName evidence="11">D-xylose-proton symporter-like 3 chloroplastic</fullName>
    </submittedName>
</protein>
<dbReference type="SUPFAM" id="SSF103473">
    <property type="entry name" value="MFS general substrate transporter"/>
    <property type="match status" value="1"/>
</dbReference>
<dbReference type="InterPro" id="IPR005829">
    <property type="entry name" value="Sugar_transporter_CS"/>
</dbReference>
<comment type="similarity">
    <text evidence="2 8">Belongs to the major facilitator superfamily. Sugar transporter (TC 2.A.1.1) family.</text>
</comment>
<feature type="transmembrane region" description="Helical" evidence="9">
    <location>
        <begin position="402"/>
        <end position="420"/>
    </location>
</feature>
<keyword evidence="7 9" id="KW-0472">Membrane</keyword>
<feature type="transmembrane region" description="Helical" evidence="9">
    <location>
        <begin position="453"/>
        <end position="480"/>
    </location>
</feature>
<keyword evidence="5 9" id="KW-0812">Transmembrane</keyword>
<feature type="transmembrane region" description="Helical" evidence="9">
    <location>
        <begin position="427"/>
        <end position="447"/>
    </location>
</feature>
<feature type="transmembrane region" description="Helical" evidence="9">
    <location>
        <begin position="145"/>
        <end position="167"/>
    </location>
</feature>
<evidence type="ECO:0000256" key="5">
    <source>
        <dbReference type="ARBA" id="ARBA00022692"/>
    </source>
</evidence>
<dbReference type="InParanoid" id="A0A7J7DYH9"/>
<dbReference type="Gene3D" id="1.20.1250.20">
    <property type="entry name" value="MFS general substrate transporter like domains"/>
    <property type="match status" value="1"/>
</dbReference>
<evidence type="ECO:0000256" key="3">
    <source>
        <dbReference type="ARBA" id="ARBA00022448"/>
    </source>
</evidence>
<dbReference type="CDD" id="cd17362">
    <property type="entry name" value="MFS_GLUT10_12_Class3_like"/>
    <property type="match status" value="1"/>
</dbReference>
<feature type="transmembrane region" description="Helical" evidence="9">
    <location>
        <begin position="99"/>
        <end position="125"/>
    </location>
</feature>
<proteinExistence type="inferred from homology"/>
<evidence type="ECO:0000313" key="12">
    <source>
        <dbReference type="Proteomes" id="UP000593562"/>
    </source>
</evidence>
<dbReference type="OrthoDB" id="6612291at2759"/>
<evidence type="ECO:0000259" key="10">
    <source>
        <dbReference type="PROSITE" id="PS50850"/>
    </source>
</evidence>
<dbReference type="PROSITE" id="PS00217">
    <property type="entry name" value="SUGAR_TRANSPORT_2"/>
    <property type="match status" value="1"/>
</dbReference>
<evidence type="ECO:0000256" key="9">
    <source>
        <dbReference type="SAM" id="Phobius"/>
    </source>
</evidence>
<feature type="transmembrane region" description="Helical" evidence="9">
    <location>
        <begin position="264"/>
        <end position="283"/>
    </location>
</feature>
<comment type="caution">
    <text evidence="11">The sequence shown here is derived from an EMBL/GenBank/DDBJ whole genome shotgun (WGS) entry which is preliminary data.</text>
</comment>
<keyword evidence="3 8" id="KW-0813">Transport</keyword>
<name>A0A7J7DYH9_TRIWF</name>
<feature type="transmembrane region" description="Helical" evidence="9">
    <location>
        <begin position="234"/>
        <end position="252"/>
    </location>
</feature>
<dbReference type="PRINTS" id="PR00171">
    <property type="entry name" value="SUGRTRNSPORT"/>
</dbReference>
<keyword evidence="12" id="KW-1185">Reference proteome</keyword>
<dbReference type="InterPro" id="IPR036259">
    <property type="entry name" value="MFS_trans_sf"/>
</dbReference>
<dbReference type="EMBL" id="JAAARO010000002">
    <property type="protein sequence ID" value="KAF5751428.1"/>
    <property type="molecule type" value="Genomic_DNA"/>
</dbReference>
<dbReference type="PROSITE" id="PS00216">
    <property type="entry name" value="SUGAR_TRANSPORT_1"/>
    <property type="match status" value="1"/>
</dbReference>
<feature type="transmembrane region" description="Helical" evidence="9">
    <location>
        <begin position="492"/>
        <end position="511"/>
    </location>
</feature>
<dbReference type="PROSITE" id="PS50850">
    <property type="entry name" value="MFS"/>
    <property type="match status" value="1"/>
</dbReference>
<feature type="transmembrane region" description="Helical" evidence="9">
    <location>
        <begin position="204"/>
        <end position="222"/>
    </location>
</feature>